<organism evidence="2 3">
    <name type="scientific">Batillaria attramentaria</name>
    <dbReference type="NCBI Taxonomy" id="370345"/>
    <lineage>
        <taxon>Eukaryota</taxon>
        <taxon>Metazoa</taxon>
        <taxon>Spiralia</taxon>
        <taxon>Lophotrochozoa</taxon>
        <taxon>Mollusca</taxon>
        <taxon>Gastropoda</taxon>
        <taxon>Caenogastropoda</taxon>
        <taxon>Sorbeoconcha</taxon>
        <taxon>Cerithioidea</taxon>
        <taxon>Batillariidae</taxon>
        <taxon>Batillaria</taxon>
    </lineage>
</organism>
<gene>
    <name evidence="2" type="ORF">BaRGS_00020013</name>
</gene>
<dbReference type="AlphaFoldDB" id="A0ABD0KNL6"/>
<accession>A0ABD0KNL6</accession>
<evidence type="ECO:0000313" key="2">
    <source>
        <dbReference type="EMBL" id="KAK7488716.1"/>
    </source>
</evidence>
<dbReference type="EMBL" id="JACVVK020000147">
    <property type="protein sequence ID" value="KAK7488716.1"/>
    <property type="molecule type" value="Genomic_DNA"/>
</dbReference>
<reference evidence="2 3" key="1">
    <citation type="journal article" date="2023" name="Sci. Data">
        <title>Genome assembly of the Korean intertidal mud-creeper Batillaria attramentaria.</title>
        <authorList>
            <person name="Patra A.K."/>
            <person name="Ho P.T."/>
            <person name="Jun S."/>
            <person name="Lee S.J."/>
            <person name="Kim Y."/>
            <person name="Won Y.J."/>
        </authorList>
    </citation>
    <scope>NUCLEOTIDE SEQUENCE [LARGE SCALE GENOMIC DNA]</scope>
    <source>
        <strain evidence="2">Wonlab-2016</strain>
    </source>
</reference>
<feature type="transmembrane region" description="Helical" evidence="1">
    <location>
        <begin position="55"/>
        <end position="75"/>
    </location>
</feature>
<name>A0ABD0KNL6_9CAEN</name>
<keyword evidence="3" id="KW-1185">Reference proteome</keyword>
<keyword evidence="1" id="KW-1133">Transmembrane helix</keyword>
<evidence type="ECO:0000313" key="3">
    <source>
        <dbReference type="Proteomes" id="UP001519460"/>
    </source>
</evidence>
<evidence type="ECO:0000256" key="1">
    <source>
        <dbReference type="SAM" id="Phobius"/>
    </source>
</evidence>
<dbReference type="Proteomes" id="UP001519460">
    <property type="component" value="Unassembled WGS sequence"/>
</dbReference>
<protein>
    <submittedName>
        <fullName evidence="2">Uncharacterized protein</fullName>
    </submittedName>
</protein>
<sequence length="267" mass="29155">MLAPGWGQRTAEDPPWFRRWHRAAWRRPFQVTRIVITLLLLSVTVPWLSPTAGGWLALSLVVINILVLLPLLLMLVSPRVSLSLVSLVFQLLWAPVARALDFQTHLGQESVLHGSVRTGNSGWADPNRGGGGSTVGQGVSGRVRQAVFVLTVVLRQDHLDAGTLTVRFLLWLLGVRALLSLLATLASMLVDDSDLLDGAEGLLFLAGGRVRVDDITLYSLPFYAGQLSCGLLCLTHAARVVSSWDLLGLLLFCVCSDQRVQHSLKLQ</sequence>
<keyword evidence="1" id="KW-0812">Transmembrane</keyword>
<keyword evidence="1" id="KW-0472">Membrane</keyword>
<feature type="transmembrane region" description="Helical" evidence="1">
    <location>
        <begin position="168"/>
        <end position="190"/>
    </location>
</feature>
<comment type="caution">
    <text evidence="2">The sequence shown here is derived from an EMBL/GenBank/DDBJ whole genome shotgun (WGS) entry which is preliminary data.</text>
</comment>
<proteinExistence type="predicted"/>
<feature type="transmembrane region" description="Helical" evidence="1">
    <location>
        <begin position="31"/>
        <end position="49"/>
    </location>
</feature>
<feature type="non-terminal residue" evidence="2">
    <location>
        <position position="267"/>
    </location>
</feature>